<dbReference type="GO" id="GO:0006417">
    <property type="term" value="P:regulation of translation"/>
    <property type="evidence" value="ECO:0007669"/>
    <property type="project" value="UniProtKB-KW"/>
</dbReference>
<dbReference type="CDD" id="cd11567">
    <property type="entry name" value="YciH_like"/>
    <property type="match status" value="1"/>
</dbReference>
<evidence type="ECO:0000259" key="4">
    <source>
        <dbReference type="PROSITE" id="PS50296"/>
    </source>
</evidence>
<evidence type="ECO:0000313" key="6">
    <source>
        <dbReference type="Proteomes" id="UP000002366"/>
    </source>
</evidence>
<dbReference type="HOGENOM" id="CLU_082805_4_1_0"/>
<reference evidence="5 6" key="1">
    <citation type="journal article" date="2010" name="Stand. Genomic Sci.">
        <title>Complete genome sequence of Aminobacterium colombiense type strain (ALA-1).</title>
        <authorList>
            <person name="Chertkov O."/>
            <person name="Sikorski J."/>
            <person name="Brambilla E."/>
            <person name="Lapidus A."/>
            <person name="Copeland A."/>
            <person name="Glavina Del Rio T."/>
            <person name="Nolan M."/>
            <person name="Lucas S."/>
            <person name="Tice H."/>
            <person name="Cheng J.F."/>
            <person name="Han C."/>
            <person name="Detter J.C."/>
            <person name="Bruce D."/>
            <person name="Tapia R."/>
            <person name="Goodwin L."/>
            <person name="Pitluck S."/>
            <person name="Liolios K."/>
            <person name="Ivanova N."/>
            <person name="Mavromatis K."/>
            <person name="Ovchinnikova G."/>
            <person name="Pati A."/>
            <person name="Chen A."/>
            <person name="Palaniappan K."/>
            <person name="Land M."/>
            <person name="Hauser L."/>
            <person name="Chang Y.J."/>
            <person name="Jeffries C.D."/>
            <person name="Spring S."/>
            <person name="Rohde M."/>
            <person name="Goker M."/>
            <person name="Bristow J."/>
            <person name="Eisen J.A."/>
            <person name="Markowitz V."/>
            <person name="Hugenholtz P."/>
            <person name="Kyrpides N.C."/>
            <person name="Klenk H.P."/>
        </authorList>
    </citation>
    <scope>NUCLEOTIDE SEQUENCE [LARGE SCALE GENOMIC DNA]</scope>
    <source>
        <strain evidence="6">DSM 12261 / ALA-1</strain>
    </source>
</reference>
<sequence>MARFKKNKHSLEEEELYNTAFRDVFKRTAYESDHHEKKEPKKDTASSFKTTLSGKVAIRIERKGRGGKTVTLVETASGTLEEKDLLAKYLRKQLGCGSSIENETIMVQGDQRERIKALLEKEGVKRISIS</sequence>
<dbReference type="RefSeq" id="WP_013048396.1">
    <property type="nucleotide sequence ID" value="NC_014011.1"/>
</dbReference>
<dbReference type="Pfam" id="PF01253">
    <property type="entry name" value="SUI1"/>
    <property type="match status" value="1"/>
</dbReference>
<protein>
    <submittedName>
        <fullName evidence="5">Translation initiation factor SUI1</fullName>
    </submittedName>
</protein>
<accession>D5EF01</accession>
<proteinExistence type="inferred from homology"/>
<organism evidence="5 6">
    <name type="scientific">Aminobacterium colombiense (strain DSM 12261 / ALA-1)</name>
    <dbReference type="NCBI Taxonomy" id="572547"/>
    <lineage>
        <taxon>Bacteria</taxon>
        <taxon>Thermotogati</taxon>
        <taxon>Synergistota</taxon>
        <taxon>Synergistia</taxon>
        <taxon>Synergistales</taxon>
        <taxon>Aminobacteriaceae</taxon>
        <taxon>Aminobacterium</taxon>
    </lineage>
</organism>
<dbReference type="OrthoDB" id="9792915at2"/>
<keyword evidence="6" id="KW-1185">Reference proteome</keyword>
<dbReference type="AlphaFoldDB" id="D5EF01"/>
<dbReference type="PROSITE" id="PS50296">
    <property type="entry name" value="SUI1"/>
    <property type="match status" value="1"/>
</dbReference>
<dbReference type="SUPFAM" id="SSF55159">
    <property type="entry name" value="eIF1-like"/>
    <property type="match status" value="1"/>
</dbReference>
<dbReference type="Proteomes" id="UP000002366">
    <property type="component" value="Chromosome"/>
</dbReference>
<evidence type="ECO:0000313" key="5">
    <source>
        <dbReference type="EMBL" id="ADE57133.1"/>
    </source>
</evidence>
<evidence type="ECO:0000256" key="3">
    <source>
        <dbReference type="ARBA" id="ARBA00022917"/>
    </source>
</evidence>
<dbReference type="eggNOG" id="COG0023">
    <property type="taxonomic scope" value="Bacteria"/>
</dbReference>
<dbReference type="PANTHER" id="PTHR12789:SF0">
    <property type="entry name" value="DENSITY-REGULATED PROTEIN"/>
    <property type="match status" value="1"/>
</dbReference>
<dbReference type="InterPro" id="IPR050318">
    <property type="entry name" value="DENR/SUI1_TIF"/>
</dbReference>
<dbReference type="Gene3D" id="3.30.780.10">
    <property type="entry name" value="SUI1-like domain"/>
    <property type="match status" value="1"/>
</dbReference>
<dbReference type="EMBL" id="CP001997">
    <property type="protein sequence ID" value="ADE57133.1"/>
    <property type="molecule type" value="Genomic_DNA"/>
</dbReference>
<dbReference type="PANTHER" id="PTHR12789">
    <property type="entry name" value="DENSITY-REGULATED PROTEIN HOMOLOG"/>
    <property type="match status" value="1"/>
</dbReference>
<name>D5EF01_AMICL</name>
<dbReference type="GO" id="GO:0003743">
    <property type="term" value="F:translation initiation factor activity"/>
    <property type="evidence" value="ECO:0007669"/>
    <property type="project" value="UniProtKB-KW"/>
</dbReference>
<dbReference type="InterPro" id="IPR036877">
    <property type="entry name" value="SUI1_dom_sf"/>
</dbReference>
<dbReference type="KEGG" id="aco:Amico_1009"/>
<keyword evidence="3" id="KW-0648">Protein biosynthesis</keyword>
<feature type="domain" description="SUI1" evidence="4">
    <location>
        <begin position="63"/>
        <end position="123"/>
    </location>
</feature>
<dbReference type="STRING" id="572547.Amico_1009"/>
<evidence type="ECO:0000256" key="1">
    <source>
        <dbReference type="ARBA" id="ARBA00005422"/>
    </source>
</evidence>
<dbReference type="GO" id="GO:0003729">
    <property type="term" value="F:mRNA binding"/>
    <property type="evidence" value="ECO:0007669"/>
    <property type="project" value="TreeGrafter"/>
</dbReference>
<dbReference type="InterPro" id="IPR005872">
    <property type="entry name" value="SUI1_arc_bac"/>
</dbReference>
<keyword evidence="2" id="KW-0810">Translation regulation</keyword>
<dbReference type="GO" id="GO:0002188">
    <property type="term" value="P:translation reinitiation"/>
    <property type="evidence" value="ECO:0007669"/>
    <property type="project" value="TreeGrafter"/>
</dbReference>
<evidence type="ECO:0000256" key="2">
    <source>
        <dbReference type="ARBA" id="ARBA00022845"/>
    </source>
</evidence>
<gene>
    <name evidence="5" type="ordered locus">Amico_1009</name>
</gene>
<keyword evidence="5" id="KW-0396">Initiation factor</keyword>
<dbReference type="GO" id="GO:0001731">
    <property type="term" value="P:formation of translation preinitiation complex"/>
    <property type="evidence" value="ECO:0007669"/>
    <property type="project" value="TreeGrafter"/>
</dbReference>
<dbReference type="InterPro" id="IPR001950">
    <property type="entry name" value="SUI1"/>
</dbReference>
<comment type="similarity">
    <text evidence="1">Belongs to the SUI1 family.</text>
</comment>